<protein>
    <submittedName>
        <fullName evidence="2">GATA-type domain-containing protein</fullName>
    </submittedName>
</protein>
<evidence type="ECO:0000313" key="2">
    <source>
        <dbReference type="WBParaSite" id="PDA_v2.g21832.t1"/>
    </source>
</evidence>
<proteinExistence type="predicted"/>
<organism evidence="1 2">
    <name type="scientific">Panagrolaimus davidi</name>
    <dbReference type="NCBI Taxonomy" id="227884"/>
    <lineage>
        <taxon>Eukaryota</taxon>
        <taxon>Metazoa</taxon>
        <taxon>Ecdysozoa</taxon>
        <taxon>Nematoda</taxon>
        <taxon>Chromadorea</taxon>
        <taxon>Rhabditida</taxon>
        <taxon>Tylenchina</taxon>
        <taxon>Panagrolaimomorpha</taxon>
        <taxon>Panagrolaimoidea</taxon>
        <taxon>Panagrolaimidae</taxon>
        <taxon>Panagrolaimus</taxon>
    </lineage>
</organism>
<sequence length="304" mass="33372">MNQDKLLLSLNLPSSSHISSIASANNSTDCSAKSNQAGALEREIPISWESLNDTRSPNKSPDILCHVTVGSHIDPFKHSTLNQSPNPLCIPPFMGGTKVFATGCSAIRCGTATASIIANNETAPITSGERTIHLPLFTACKLYDDTKLFEKPKPLLFTDGIQGKAKVMPKATAESATISSNPQNSSCSKCKTLKTSKWYNFKNDELFCNLCWHFGDIKNGELDKKIPTSNGILIGVESVQESLPVIFSSTSLKKFKSDSSTENSEIVEKYLKAEDDGLEQEDEAKAEEKVEKEKCDYNRPYIYF</sequence>
<evidence type="ECO:0000313" key="1">
    <source>
        <dbReference type="Proteomes" id="UP000887578"/>
    </source>
</evidence>
<dbReference type="WBParaSite" id="PDA_v2.g21832.t1">
    <property type="protein sequence ID" value="PDA_v2.g21832.t1"/>
    <property type="gene ID" value="PDA_v2.g21832"/>
</dbReference>
<name>A0A914PT18_9BILA</name>
<reference evidence="2" key="1">
    <citation type="submission" date="2022-11" db="UniProtKB">
        <authorList>
            <consortium name="WormBaseParasite"/>
        </authorList>
    </citation>
    <scope>IDENTIFICATION</scope>
</reference>
<accession>A0A914PT18</accession>
<dbReference type="AlphaFoldDB" id="A0A914PT18"/>
<dbReference type="Proteomes" id="UP000887578">
    <property type="component" value="Unplaced"/>
</dbReference>
<keyword evidence="1" id="KW-1185">Reference proteome</keyword>